<proteinExistence type="predicted"/>
<organism evidence="7 8">
    <name type="scientific">Cardiocondyla obscurior</name>
    <dbReference type="NCBI Taxonomy" id="286306"/>
    <lineage>
        <taxon>Eukaryota</taxon>
        <taxon>Metazoa</taxon>
        <taxon>Ecdysozoa</taxon>
        <taxon>Arthropoda</taxon>
        <taxon>Hexapoda</taxon>
        <taxon>Insecta</taxon>
        <taxon>Pterygota</taxon>
        <taxon>Neoptera</taxon>
        <taxon>Endopterygota</taxon>
        <taxon>Hymenoptera</taxon>
        <taxon>Apocrita</taxon>
        <taxon>Aculeata</taxon>
        <taxon>Formicoidea</taxon>
        <taxon>Formicidae</taxon>
        <taxon>Myrmicinae</taxon>
        <taxon>Cardiocondyla</taxon>
    </lineage>
</organism>
<evidence type="ECO:0000259" key="6">
    <source>
        <dbReference type="PROSITE" id="PS50237"/>
    </source>
</evidence>
<sequence>MCTLLQLQRLISGDNVPLDLRDLRRHTQYYGGFHDSHRVVCWLWDILEKDFTEEERGLFLKFVTSCSKSPLLGFAHLEPPFSIRCVEVCDDEDTGDTIGSVIRGFFTIRKKDPQNRLPTSSTCFNLLKLPNYQKKSTLREKLRYAVTSNTGFELS</sequence>
<dbReference type="PROSITE" id="PS50237">
    <property type="entry name" value="HECT"/>
    <property type="match status" value="1"/>
</dbReference>
<dbReference type="PANTHER" id="PTHR45700:SF3">
    <property type="entry name" value="UBIQUITIN-PROTEIN LIGASE E3B"/>
    <property type="match status" value="1"/>
</dbReference>
<name>A0AAW2EIX9_9HYME</name>
<comment type="caution">
    <text evidence="7">The sequence shown here is derived from an EMBL/GenBank/DDBJ whole genome shotgun (WGS) entry which is preliminary data.</text>
</comment>
<dbReference type="InterPro" id="IPR044611">
    <property type="entry name" value="E3A/B/C-like"/>
</dbReference>
<dbReference type="InterPro" id="IPR000569">
    <property type="entry name" value="HECT_dom"/>
</dbReference>
<dbReference type="GO" id="GO:0061630">
    <property type="term" value="F:ubiquitin protein ligase activity"/>
    <property type="evidence" value="ECO:0007669"/>
    <property type="project" value="UniProtKB-EC"/>
</dbReference>
<evidence type="ECO:0000256" key="1">
    <source>
        <dbReference type="ARBA" id="ARBA00000885"/>
    </source>
</evidence>
<dbReference type="GO" id="GO:0000209">
    <property type="term" value="P:protein polyubiquitination"/>
    <property type="evidence" value="ECO:0007669"/>
    <property type="project" value="InterPro"/>
</dbReference>
<dbReference type="SUPFAM" id="SSF56204">
    <property type="entry name" value="Hect, E3 ligase catalytic domain"/>
    <property type="match status" value="1"/>
</dbReference>
<gene>
    <name evidence="7" type="ORF">PUN28_018628</name>
</gene>
<comment type="catalytic activity">
    <reaction evidence="1">
        <text>S-ubiquitinyl-[E2 ubiquitin-conjugating enzyme]-L-cysteine + [acceptor protein]-L-lysine = [E2 ubiquitin-conjugating enzyme]-L-cysteine + N(6)-ubiquitinyl-[acceptor protein]-L-lysine.</text>
        <dbReference type="EC" id="2.3.2.26"/>
    </reaction>
</comment>
<keyword evidence="8" id="KW-1185">Reference proteome</keyword>
<dbReference type="Pfam" id="PF00632">
    <property type="entry name" value="HECT"/>
    <property type="match status" value="1"/>
</dbReference>
<evidence type="ECO:0000256" key="2">
    <source>
        <dbReference type="ARBA" id="ARBA00012485"/>
    </source>
</evidence>
<keyword evidence="4 5" id="KW-0833">Ubl conjugation pathway</keyword>
<dbReference type="AlphaFoldDB" id="A0AAW2EIX9"/>
<evidence type="ECO:0000256" key="3">
    <source>
        <dbReference type="ARBA" id="ARBA00022679"/>
    </source>
</evidence>
<dbReference type="PANTHER" id="PTHR45700">
    <property type="entry name" value="UBIQUITIN-PROTEIN LIGASE E3C"/>
    <property type="match status" value="1"/>
</dbReference>
<feature type="domain" description="HECT" evidence="6">
    <location>
        <begin position="6"/>
        <end position="155"/>
    </location>
</feature>
<accession>A0AAW2EIX9</accession>
<dbReference type="EMBL" id="JADYXP020000023">
    <property type="protein sequence ID" value="KAL0102211.1"/>
    <property type="molecule type" value="Genomic_DNA"/>
</dbReference>
<protein>
    <recommendedName>
        <fullName evidence="2">HECT-type E3 ubiquitin transferase</fullName>
        <ecNumber evidence="2">2.3.2.26</ecNumber>
    </recommendedName>
</protein>
<evidence type="ECO:0000256" key="5">
    <source>
        <dbReference type="PROSITE-ProRule" id="PRU00104"/>
    </source>
</evidence>
<reference evidence="7 8" key="1">
    <citation type="submission" date="2023-03" db="EMBL/GenBank/DDBJ databases">
        <title>High recombination rates correlate with genetic variation in Cardiocondyla obscurior ants.</title>
        <authorList>
            <person name="Errbii M."/>
        </authorList>
    </citation>
    <scope>NUCLEOTIDE SEQUENCE [LARGE SCALE GENOMIC DNA]</scope>
    <source>
        <strain evidence="7">Alpha-2009</strain>
        <tissue evidence="7">Whole body</tissue>
    </source>
</reference>
<dbReference type="EC" id="2.3.2.26" evidence="2"/>
<dbReference type="InterPro" id="IPR035983">
    <property type="entry name" value="Hect_E3_ubiquitin_ligase"/>
</dbReference>
<feature type="active site" description="Glycyl thioester intermediate" evidence="5">
    <location>
        <position position="123"/>
    </location>
</feature>
<dbReference type="Gene3D" id="3.30.2410.10">
    <property type="entry name" value="Hect, E3 ligase catalytic domain"/>
    <property type="match status" value="1"/>
</dbReference>
<evidence type="ECO:0000313" key="7">
    <source>
        <dbReference type="EMBL" id="KAL0102211.1"/>
    </source>
</evidence>
<dbReference type="FunFam" id="3.30.2410.10:FF:000012">
    <property type="entry name" value="Ubiquitin-protein ligase E3B"/>
    <property type="match status" value="1"/>
</dbReference>
<evidence type="ECO:0000256" key="4">
    <source>
        <dbReference type="ARBA" id="ARBA00022786"/>
    </source>
</evidence>
<dbReference type="GO" id="GO:0006511">
    <property type="term" value="P:ubiquitin-dependent protein catabolic process"/>
    <property type="evidence" value="ECO:0007669"/>
    <property type="project" value="TreeGrafter"/>
</dbReference>
<dbReference type="GO" id="GO:0009966">
    <property type="term" value="P:regulation of signal transduction"/>
    <property type="evidence" value="ECO:0007669"/>
    <property type="project" value="UniProtKB-ARBA"/>
</dbReference>
<keyword evidence="3" id="KW-0808">Transferase</keyword>
<dbReference type="Proteomes" id="UP001430953">
    <property type="component" value="Unassembled WGS sequence"/>
</dbReference>
<evidence type="ECO:0000313" key="8">
    <source>
        <dbReference type="Proteomes" id="UP001430953"/>
    </source>
</evidence>